<dbReference type="AlphaFoldDB" id="A0A0D7AY90"/>
<dbReference type="Proteomes" id="UP000054007">
    <property type="component" value="Unassembled WGS sequence"/>
</dbReference>
<gene>
    <name evidence="6" type="ORF">CYLTODRAFT_360148</name>
</gene>
<dbReference type="OrthoDB" id="4137487at2759"/>
<reference evidence="6 7" key="1">
    <citation type="journal article" date="2015" name="Fungal Genet. Biol.">
        <title>Evolution of novel wood decay mechanisms in Agaricales revealed by the genome sequences of Fistulina hepatica and Cylindrobasidium torrendii.</title>
        <authorList>
            <person name="Floudas D."/>
            <person name="Held B.W."/>
            <person name="Riley R."/>
            <person name="Nagy L.G."/>
            <person name="Koehler G."/>
            <person name="Ransdell A.S."/>
            <person name="Younus H."/>
            <person name="Chow J."/>
            <person name="Chiniquy J."/>
            <person name="Lipzen A."/>
            <person name="Tritt A."/>
            <person name="Sun H."/>
            <person name="Haridas S."/>
            <person name="LaButti K."/>
            <person name="Ohm R.A."/>
            <person name="Kues U."/>
            <person name="Blanchette R.A."/>
            <person name="Grigoriev I.V."/>
            <person name="Minto R.E."/>
            <person name="Hibbett D.S."/>
        </authorList>
    </citation>
    <scope>NUCLEOTIDE SEQUENCE [LARGE SCALE GENOMIC DNA]</scope>
    <source>
        <strain evidence="6 7">FP15055 ss-10</strain>
    </source>
</reference>
<dbReference type="PANTHER" id="PTHR31685">
    <property type="entry name" value="INTEGRAL MEMBRANE PROTEIN (AFU_ORTHOLOGUE AFUA_6G12730)-RELATED"/>
    <property type="match status" value="1"/>
</dbReference>
<protein>
    <recommendedName>
        <fullName evidence="8">Cytochrome b561 domain-containing protein</fullName>
    </recommendedName>
</protein>
<dbReference type="STRING" id="1314674.A0A0D7AY90"/>
<feature type="compositionally biased region" description="Basic and acidic residues" evidence="1">
    <location>
        <begin position="455"/>
        <end position="469"/>
    </location>
</feature>
<keyword evidence="7" id="KW-1185">Reference proteome</keyword>
<feature type="transmembrane region" description="Helical" evidence="2">
    <location>
        <begin position="71"/>
        <end position="92"/>
    </location>
</feature>
<evidence type="ECO:0000313" key="6">
    <source>
        <dbReference type="EMBL" id="KIY63328.1"/>
    </source>
</evidence>
<dbReference type="Pfam" id="PF10348">
    <property type="entry name" value="DUF2427"/>
    <property type="match status" value="1"/>
</dbReference>
<evidence type="ECO:0000256" key="2">
    <source>
        <dbReference type="SAM" id="Phobius"/>
    </source>
</evidence>
<evidence type="ECO:0000259" key="5">
    <source>
        <dbReference type="Pfam" id="PF10355"/>
    </source>
</evidence>
<keyword evidence="2" id="KW-0812">Transmembrane</keyword>
<evidence type="ECO:0000256" key="3">
    <source>
        <dbReference type="SAM" id="SignalP"/>
    </source>
</evidence>
<feature type="region of interest" description="Disordered" evidence="1">
    <location>
        <begin position="445"/>
        <end position="469"/>
    </location>
</feature>
<feature type="domain" description="DUF2427" evidence="4">
    <location>
        <begin position="25"/>
        <end position="125"/>
    </location>
</feature>
<name>A0A0D7AY90_9AGAR</name>
<feature type="transmembrane region" description="Helical" evidence="2">
    <location>
        <begin position="176"/>
        <end position="197"/>
    </location>
</feature>
<feature type="signal peptide" evidence="3">
    <location>
        <begin position="1"/>
        <end position="21"/>
    </location>
</feature>
<accession>A0A0D7AY90</accession>
<evidence type="ECO:0000256" key="1">
    <source>
        <dbReference type="SAM" id="MobiDB-lite"/>
    </source>
</evidence>
<keyword evidence="2" id="KW-0472">Membrane</keyword>
<feature type="transmembrane region" description="Helical" evidence="2">
    <location>
        <begin position="238"/>
        <end position="258"/>
    </location>
</feature>
<feature type="chain" id="PRO_5002316653" description="Cytochrome b561 domain-containing protein" evidence="3">
    <location>
        <begin position="22"/>
        <end position="469"/>
    </location>
</feature>
<evidence type="ECO:0008006" key="8">
    <source>
        <dbReference type="Google" id="ProtNLM"/>
    </source>
</evidence>
<feature type="transmembrane region" description="Helical" evidence="2">
    <location>
        <begin position="209"/>
        <end position="226"/>
    </location>
</feature>
<sequence length="469" mass="51418">MAATRQLSALVALCLATTALAHGHHDELTDEQKSAPIDAILWIHMALQAFVWGMLFPLGMVLGITRSRWHVPIQSAGILLTVGGVFLGHLHGGRSFLKSFHGTFANIILLVLLVQAVLGVYLKLHIHEKSLRPWMVRLHGVVGKAYPVIGWAQMLFGAVAFRGFCRGGHLGQCAAHYIMGSAFIAYGTIMAILLLVGEGWVRRSGRSPEWWDSWVIMLWGIVNTFTEHHGGAWSVKDMQHTIMGVLWWAGGALGIFLARNNQRNVVPGLIIILTGWGMSNHAQALMISTMVHSMFGYTLMLAGITRIIEICFVPNAAHLDPPSGDNQSENTLAEGARTPVFPPPDPEALAKASAARAFRHLPPFLLVASGVLFISGTDEELKFVSDMGMDHVTYILIMFSLAFTIYTMIVSLIHLSTVTGKAATETTENAIELRTPTTAKWYSRVPTAEAQSSSNHHERQHIIGDDEDE</sequence>
<dbReference type="PANTHER" id="PTHR31685:SF2">
    <property type="entry name" value="PROTEIN YTP1"/>
    <property type="match status" value="1"/>
</dbReference>
<proteinExistence type="predicted"/>
<evidence type="ECO:0000313" key="7">
    <source>
        <dbReference type="Proteomes" id="UP000054007"/>
    </source>
</evidence>
<dbReference type="Pfam" id="PF10355">
    <property type="entry name" value="Ytp1"/>
    <property type="match status" value="1"/>
</dbReference>
<feature type="transmembrane region" description="Helical" evidence="2">
    <location>
        <begin position="265"/>
        <end position="282"/>
    </location>
</feature>
<dbReference type="CDD" id="cd08760">
    <property type="entry name" value="Cyt_b561_FRRS1_like"/>
    <property type="match status" value="1"/>
</dbReference>
<feature type="transmembrane region" description="Helical" evidence="2">
    <location>
        <begin position="394"/>
        <end position="415"/>
    </location>
</feature>
<feature type="domain" description="Protein YTP1-like C-terminal" evidence="5">
    <location>
        <begin position="150"/>
        <end position="415"/>
    </location>
</feature>
<feature type="transmembrane region" description="Helical" evidence="2">
    <location>
        <begin position="145"/>
        <end position="164"/>
    </location>
</feature>
<feature type="transmembrane region" description="Helical" evidence="2">
    <location>
        <begin position="39"/>
        <end position="64"/>
    </location>
</feature>
<dbReference type="InterPro" id="IPR018825">
    <property type="entry name" value="DUF2427"/>
</dbReference>
<keyword evidence="3" id="KW-0732">Signal</keyword>
<keyword evidence="2" id="KW-1133">Transmembrane helix</keyword>
<dbReference type="InterPro" id="IPR018827">
    <property type="entry name" value="YTP1_C"/>
</dbReference>
<dbReference type="EMBL" id="KN880703">
    <property type="protein sequence ID" value="KIY63328.1"/>
    <property type="molecule type" value="Genomic_DNA"/>
</dbReference>
<feature type="transmembrane region" description="Helical" evidence="2">
    <location>
        <begin position="104"/>
        <end position="124"/>
    </location>
</feature>
<organism evidence="6 7">
    <name type="scientific">Cylindrobasidium torrendii FP15055 ss-10</name>
    <dbReference type="NCBI Taxonomy" id="1314674"/>
    <lineage>
        <taxon>Eukaryota</taxon>
        <taxon>Fungi</taxon>
        <taxon>Dikarya</taxon>
        <taxon>Basidiomycota</taxon>
        <taxon>Agaricomycotina</taxon>
        <taxon>Agaricomycetes</taxon>
        <taxon>Agaricomycetidae</taxon>
        <taxon>Agaricales</taxon>
        <taxon>Marasmiineae</taxon>
        <taxon>Physalacriaceae</taxon>
        <taxon>Cylindrobasidium</taxon>
    </lineage>
</organism>
<evidence type="ECO:0000259" key="4">
    <source>
        <dbReference type="Pfam" id="PF10348"/>
    </source>
</evidence>